<dbReference type="InterPro" id="IPR011990">
    <property type="entry name" value="TPR-like_helical_dom_sf"/>
</dbReference>
<dbReference type="AlphaFoldDB" id="A0A9W8NWZ6"/>
<dbReference type="Proteomes" id="UP001142393">
    <property type="component" value="Unassembled WGS sequence"/>
</dbReference>
<accession>A0A9W8NWZ6</accession>
<evidence type="ECO:0000313" key="2">
    <source>
        <dbReference type="Proteomes" id="UP001142393"/>
    </source>
</evidence>
<sequence>MDVPDLASILIPALYTQILDIQFPWEGEVDMAFASQYYFRGTPDNSRQVFDALHHQALKPISKFRPSIPDFIRYLPEKSSPHYPEHTLALILLLDQGPRTLYRHLDVRWTYDYFDVASRKLVKTLISSNAFPDAIEDWTALGYSFEDAMVRKFWLYGPLITGTSLPLIHSEEIADHQFVERKIEKMRQDVENYTGEQDPFRKMKDRDAEDTGLFAELIRSGPPSNFVDFFFWLFRVFDAHRPIIAEYGRYPYRNEAQGRITTEKEGLYLELTRNFGKPTLSGEEVETLRRQKESGQWVELSDNGPW</sequence>
<dbReference type="SUPFAM" id="SSF48452">
    <property type="entry name" value="TPR-like"/>
    <property type="match status" value="1"/>
</dbReference>
<comment type="caution">
    <text evidence="1">The sequence shown here is derived from an EMBL/GenBank/DDBJ whole genome shotgun (WGS) entry which is preliminary data.</text>
</comment>
<name>A0A9W8NWZ6_9AGAR</name>
<dbReference type="EMBL" id="JANVFU010000010">
    <property type="protein sequence ID" value="KAJ3742327.1"/>
    <property type="molecule type" value="Genomic_DNA"/>
</dbReference>
<proteinExistence type="predicted"/>
<dbReference type="InterPro" id="IPR010323">
    <property type="entry name" value="DUF924"/>
</dbReference>
<dbReference type="Gene3D" id="1.25.40.10">
    <property type="entry name" value="Tetratricopeptide repeat domain"/>
    <property type="match status" value="1"/>
</dbReference>
<dbReference type="Pfam" id="PF06041">
    <property type="entry name" value="DUF924"/>
    <property type="match status" value="1"/>
</dbReference>
<gene>
    <name evidence="1" type="ORF">DFH05DRAFT_1449029</name>
</gene>
<organism evidence="1 2">
    <name type="scientific">Lentinula detonsa</name>
    <dbReference type="NCBI Taxonomy" id="2804962"/>
    <lineage>
        <taxon>Eukaryota</taxon>
        <taxon>Fungi</taxon>
        <taxon>Dikarya</taxon>
        <taxon>Basidiomycota</taxon>
        <taxon>Agaricomycotina</taxon>
        <taxon>Agaricomycetes</taxon>
        <taxon>Agaricomycetidae</taxon>
        <taxon>Agaricales</taxon>
        <taxon>Marasmiineae</taxon>
        <taxon>Omphalotaceae</taxon>
        <taxon>Lentinula</taxon>
    </lineage>
</organism>
<evidence type="ECO:0000313" key="1">
    <source>
        <dbReference type="EMBL" id="KAJ3742327.1"/>
    </source>
</evidence>
<keyword evidence="2" id="KW-1185">Reference proteome</keyword>
<reference evidence="1 2" key="1">
    <citation type="journal article" date="2023" name="Proc. Natl. Acad. Sci. U.S.A.">
        <title>A global phylogenomic analysis of the shiitake genus Lentinula.</title>
        <authorList>
            <person name="Sierra-Patev S."/>
            <person name="Min B."/>
            <person name="Naranjo-Ortiz M."/>
            <person name="Looney B."/>
            <person name="Konkel Z."/>
            <person name="Slot J.C."/>
            <person name="Sakamoto Y."/>
            <person name="Steenwyk J.L."/>
            <person name="Rokas A."/>
            <person name="Carro J."/>
            <person name="Camarero S."/>
            <person name="Ferreira P."/>
            <person name="Molpeceres G."/>
            <person name="Ruiz-Duenas F.J."/>
            <person name="Serrano A."/>
            <person name="Henrissat B."/>
            <person name="Drula E."/>
            <person name="Hughes K.W."/>
            <person name="Mata J.L."/>
            <person name="Ishikawa N.K."/>
            <person name="Vargas-Isla R."/>
            <person name="Ushijima S."/>
            <person name="Smith C.A."/>
            <person name="Donoghue J."/>
            <person name="Ahrendt S."/>
            <person name="Andreopoulos W."/>
            <person name="He G."/>
            <person name="LaButti K."/>
            <person name="Lipzen A."/>
            <person name="Ng V."/>
            <person name="Riley R."/>
            <person name="Sandor L."/>
            <person name="Barry K."/>
            <person name="Martinez A.T."/>
            <person name="Xiao Y."/>
            <person name="Gibbons J.G."/>
            <person name="Terashima K."/>
            <person name="Grigoriev I.V."/>
            <person name="Hibbett D."/>
        </authorList>
    </citation>
    <scope>NUCLEOTIDE SEQUENCE [LARGE SCALE GENOMIC DNA]</scope>
    <source>
        <strain evidence="1 2">TFB7810</strain>
    </source>
</reference>
<protein>
    <submittedName>
        <fullName evidence="1">Uncharacterized protein</fullName>
    </submittedName>
</protein>